<dbReference type="EC" id="4.2.99.18" evidence="15"/>
<feature type="active site" description="Proton donor; for beta-elimination activity" evidence="15">
    <location>
        <position position="59"/>
    </location>
</feature>
<dbReference type="Pfam" id="PF06827">
    <property type="entry name" value="zf-FPG_IleRS"/>
    <property type="match status" value="1"/>
</dbReference>
<dbReference type="Proteomes" id="UP000197025">
    <property type="component" value="Unassembled WGS sequence"/>
</dbReference>
<dbReference type="InterPro" id="IPR010979">
    <property type="entry name" value="Ribosomal_uS13-like_H2TH"/>
</dbReference>
<evidence type="ECO:0000256" key="3">
    <source>
        <dbReference type="ARBA" id="ARBA00011245"/>
    </source>
</evidence>
<evidence type="ECO:0000256" key="7">
    <source>
        <dbReference type="ARBA" id="ARBA00022801"/>
    </source>
</evidence>
<keyword evidence="5 15" id="KW-0227">DNA damage</keyword>
<dbReference type="RefSeq" id="WP_088569883.1">
    <property type="nucleotide sequence ID" value="NZ_FYEK01000003.1"/>
</dbReference>
<evidence type="ECO:0000256" key="5">
    <source>
        <dbReference type="ARBA" id="ARBA00022763"/>
    </source>
</evidence>
<evidence type="ECO:0000256" key="14">
    <source>
        <dbReference type="ARBA" id="ARBA00044632"/>
    </source>
</evidence>
<comment type="subunit">
    <text evidence="3 15">Monomer.</text>
</comment>
<accession>A0A212PVM0</accession>
<dbReference type="SUPFAM" id="SSF46946">
    <property type="entry name" value="S13-like H2TH domain"/>
    <property type="match status" value="1"/>
</dbReference>
<dbReference type="GO" id="GO:0034039">
    <property type="term" value="F:8-oxo-7,8-dihydroguanine DNA N-glycosylase activity"/>
    <property type="evidence" value="ECO:0007669"/>
    <property type="project" value="TreeGrafter"/>
</dbReference>
<keyword evidence="8 15" id="KW-0862">Zinc</keyword>
<comment type="catalytic activity">
    <reaction evidence="14 15">
        <text>2'-deoxyribonucleotide-(2'-deoxyribose 5'-phosphate)-2'-deoxyribonucleotide-DNA = a 3'-end 2'-deoxyribonucleotide-(2,3-dehydro-2,3-deoxyribose 5'-phosphate)-DNA + a 5'-end 5'-phospho-2'-deoxyribonucleoside-DNA + H(+)</text>
        <dbReference type="Rhea" id="RHEA:66592"/>
        <dbReference type="Rhea" id="RHEA-COMP:13180"/>
        <dbReference type="Rhea" id="RHEA-COMP:16897"/>
        <dbReference type="Rhea" id="RHEA-COMP:17067"/>
        <dbReference type="ChEBI" id="CHEBI:15378"/>
        <dbReference type="ChEBI" id="CHEBI:136412"/>
        <dbReference type="ChEBI" id="CHEBI:157695"/>
        <dbReference type="ChEBI" id="CHEBI:167181"/>
        <dbReference type="EC" id="4.2.99.18"/>
    </reaction>
</comment>
<dbReference type="InterPro" id="IPR000214">
    <property type="entry name" value="Znf_DNA_glyclase/AP_lyase"/>
</dbReference>
<dbReference type="SMART" id="SM01232">
    <property type="entry name" value="H2TH"/>
    <property type="match status" value="1"/>
</dbReference>
<dbReference type="InterPro" id="IPR015886">
    <property type="entry name" value="H2TH_FPG"/>
</dbReference>
<reference evidence="19" key="1">
    <citation type="submission" date="2017-06" db="EMBL/GenBank/DDBJ databases">
        <authorList>
            <person name="Varghese N."/>
            <person name="Submissions S."/>
        </authorList>
    </citation>
    <scope>NUCLEOTIDE SEQUENCE [LARGE SCALE GENOMIC DNA]</scope>
    <source>
        <strain evidence="19">JAD2</strain>
    </source>
</reference>
<evidence type="ECO:0000256" key="13">
    <source>
        <dbReference type="ARBA" id="ARBA00023295"/>
    </source>
</evidence>
<dbReference type="InParanoid" id="A0A212PVM0"/>
<dbReference type="GO" id="GO:0008270">
    <property type="term" value="F:zinc ion binding"/>
    <property type="evidence" value="ECO:0007669"/>
    <property type="project" value="UniProtKB-UniRule"/>
</dbReference>
<dbReference type="SUPFAM" id="SSF57716">
    <property type="entry name" value="Glucocorticoid receptor-like (DNA-binding domain)"/>
    <property type="match status" value="1"/>
</dbReference>
<evidence type="ECO:0000256" key="11">
    <source>
        <dbReference type="ARBA" id="ARBA00023239"/>
    </source>
</evidence>
<dbReference type="PROSITE" id="PS51068">
    <property type="entry name" value="FPG_CAT"/>
    <property type="match status" value="1"/>
</dbReference>
<keyword evidence="13 15" id="KW-0326">Glycosidase</keyword>
<dbReference type="PANTHER" id="PTHR22993">
    <property type="entry name" value="FORMAMIDOPYRIMIDINE-DNA GLYCOSYLASE"/>
    <property type="match status" value="1"/>
</dbReference>
<name>A0A212PVM0_9CHLR</name>
<dbReference type="InterPro" id="IPR035937">
    <property type="entry name" value="FPG_N"/>
</dbReference>
<dbReference type="SUPFAM" id="SSF81624">
    <property type="entry name" value="N-terminal domain of MutM-like DNA repair proteins"/>
    <property type="match status" value="1"/>
</dbReference>
<protein>
    <recommendedName>
        <fullName evidence="15">Formamidopyrimidine-DNA glycosylase</fullName>
        <shortName evidence="15">Fapy-DNA glycosylase</shortName>
        <ecNumber evidence="15">3.2.2.23</ecNumber>
    </recommendedName>
    <alternativeName>
        <fullName evidence="15">DNA-(apurinic or apyrimidinic site) lyase MutM</fullName>
        <shortName evidence="15">AP lyase MutM</shortName>
        <ecNumber evidence="15">4.2.99.18</ecNumber>
    </alternativeName>
</protein>
<comment type="function">
    <text evidence="15">Involved in base excision repair of DNA damaged by oxidation or by mutagenic agents. Acts as DNA glycosylase that recognizes and removes damaged bases. Has a preference for oxidized purines, such as 7,8-dihydro-8-oxoguanine (8-oxoG). Has AP (apurinic/apyrimidinic) lyase activity and introduces nicks in the DNA strand. Cleaves the DNA backbone by beta-delta elimination to generate a single-strand break at the site of the removed base with both 3'- and 5'-phosphates.</text>
</comment>
<feature type="domain" description="FPG-type" evidence="16">
    <location>
        <begin position="234"/>
        <end position="268"/>
    </location>
</feature>
<dbReference type="Gene3D" id="3.20.190.10">
    <property type="entry name" value="MutM-like, N-terminal"/>
    <property type="match status" value="1"/>
</dbReference>
<feature type="binding site" evidence="15">
    <location>
        <position position="110"/>
    </location>
    <ligand>
        <name>DNA</name>
        <dbReference type="ChEBI" id="CHEBI:16991"/>
    </ligand>
</feature>
<evidence type="ECO:0000256" key="2">
    <source>
        <dbReference type="ARBA" id="ARBA00009409"/>
    </source>
</evidence>
<evidence type="ECO:0000256" key="9">
    <source>
        <dbReference type="ARBA" id="ARBA00023125"/>
    </source>
</evidence>
<dbReference type="GO" id="GO:0006284">
    <property type="term" value="P:base-excision repair"/>
    <property type="evidence" value="ECO:0007669"/>
    <property type="project" value="InterPro"/>
</dbReference>
<evidence type="ECO:0000256" key="15">
    <source>
        <dbReference type="HAMAP-Rule" id="MF_00103"/>
    </source>
</evidence>
<keyword evidence="19" id="KW-1185">Reference proteome</keyword>
<dbReference type="NCBIfam" id="TIGR00577">
    <property type="entry name" value="fpg"/>
    <property type="match status" value="1"/>
</dbReference>
<sequence>MPELPEVETLVRELEPRVTGRRIERVILRWPRSVATPSPHAFAQRIRGQTIRSLRRRGKFLWFALDQGALLIHLKMTGRLFLLSRPEPDAHARADFILDDGRILRFSDVRKFGRLYWVQDPEVILSALGPEPLDPDFGPEDLARRLSGRRGRLKALLLDQRVIAGVGNIYADEALWRARLHPMRPASSLSPAEIRRLWASLRAALRAGLRHHGTTIQWYRRPDGKAGAHQRYLRVYGRAGQPCPRCQTPIARLLLQGRSTYCCPVCQPPPA</sequence>
<dbReference type="Gene3D" id="1.10.8.50">
    <property type="match status" value="1"/>
</dbReference>
<dbReference type="FunFam" id="1.10.8.50:FF:000003">
    <property type="entry name" value="Formamidopyrimidine-DNA glycosylase"/>
    <property type="match status" value="1"/>
</dbReference>
<evidence type="ECO:0000256" key="12">
    <source>
        <dbReference type="ARBA" id="ARBA00023268"/>
    </source>
</evidence>
<keyword evidence="6 15" id="KW-0863">Zinc-finger</keyword>
<feature type="domain" description="Formamidopyrimidine-DNA glycosylase catalytic" evidence="17">
    <location>
        <begin position="2"/>
        <end position="113"/>
    </location>
</feature>
<gene>
    <name evidence="15" type="primary">mutM</name>
    <name evidence="15" type="synonym">fpg</name>
    <name evidence="18" type="ORF">SAMN02746019_00020790</name>
</gene>
<evidence type="ECO:0000259" key="17">
    <source>
        <dbReference type="PROSITE" id="PS51068"/>
    </source>
</evidence>
<feature type="binding site" evidence="15">
    <location>
        <position position="149"/>
    </location>
    <ligand>
        <name>DNA</name>
        <dbReference type="ChEBI" id="CHEBI:16991"/>
    </ligand>
</feature>
<keyword evidence="11 15" id="KW-0456">Lyase</keyword>
<dbReference type="Pfam" id="PF01149">
    <property type="entry name" value="Fapy_DNA_glyco"/>
    <property type="match status" value="1"/>
</dbReference>
<dbReference type="OrthoDB" id="9800855at2"/>
<dbReference type="AlphaFoldDB" id="A0A212PVM0"/>
<comment type="similarity">
    <text evidence="2 15">Belongs to the FPG family.</text>
</comment>
<dbReference type="Pfam" id="PF06831">
    <property type="entry name" value="H2TH"/>
    <property type="match status" value="1"/>
</dbReference>
<proteinExistence type="inferred from homology"/>
<keyword evidence="12 15" id="KW-0511">Multifunctional enzyme</keyword>
<dbReference type="EMBL" id="FYEK01000003">
    <property type="protein sequence ID" value="SNB50995.1"/>
    <property type="molecule type" value="Genomic_DNA"/>
</dbReference>
<comment type="cofactor">
    <cofactor evidence="15">
        <name>Zn(2+)</name>
        <dbReference type="ChEBI" id="CHEBI:29105"/>
    </cofactor>
    <text evidence="15">Binds 1 zinc ion per subunit.</text>
</comment>
<feature type="active site" description="Proton donor" evidence="15">
    <location>
        <position position="3"/>
    </location>
</feature>
<comment type="catalytic activity">
    <reaction evidence="1 15">
        <text>Hydrolysis of DNA containing ring-opened 7-methylguanine residues, releasing 2,6-diamino-4-hydroxy-5-(N-methyl)formamidopyrimidine.</text>
        <dbReference type="EC" id="3.2.2.23"/>
    </reaction>
</comment>
<evidence type="ECO:0000256" key="10">
    <source>
        <dbReference type="ARBA" id="ARBA00023204"/>
    </source>
</evidence>
<dbReference type="GO" id="GO:0003684">
    <property type="term" value="F:damaged DNA binding"/>
    <property type="evidence" value="ECO:0007669"/>
    <property type="project" value="InterPro"/>
</dbReference>
<evidence type="ECO:0000259" key="16">
    <source>
        <dbReference type="PROSITE" id="PS51066"/>
    </source>
</evidence>
<evidence type="ECO:0000256" key="1">
    <source>
        <dbReference type="ARBA" id="ARBA00001668"/>
    </source>
</evidence>
<dbReference type="GO" id="GO:0140078">
    <property type="term" value="F:class I DNA-(apurinic or apyrimidinic site) endonuclease activity"/>
    <property type="evidence" value="ECO:0007669"/>
    <property type="project" value="UniProtKB-EC"/>
</dbReference>
<dbReference type="InterPro" id="IPR012319">
    <property type="entry name" value="FPG_cat"/>
</dbReference>
<feature type="binding site" evidence="15">
    <location>
        <position position="91"/>
    </location>
    <ligand>
        <name>DNA</name>
        <dbReference type="ChEBI" id="CHEBI:16991"/>
    </ligand>
</feature>
<dbReference type="GO" id="GO:0003690">
    <property type="term" value="F:double-stranded DNA binding"/>
    <property type="evidence" value="ECO:0007669"/>
    <property type="project" value="UniProtKB-ARBA"/>
</dbReference>
<evidence type="ECO:0000313" key="18">
    <source>
        <dbReference type="EMBL" id="SNB50995.1"/>
    </source>
</evidence>
<dbReference type="HAMAP" id="MF_00103">
    <property type="entry name" value="Fapy_DNA_glycosyl"/>
    <property type="match status" value="1"/>
</dbReference>
<dbReference type="InterPro" id="IPR020629">
    <property type="entry name" value="FPG_Glyclase"/>
</dbReference>
<feature type="active site" description="Schiff-base intermediate with DNA" evidence="15">
    <location>
        <position position="2"/>
    </location>
</feature>
<organism evidence="18 19">
    <name type="scientific">Thermoflexus hugenholtzii JAD2</name>
    <dbReference type="NCBI Taxonomy" id="877466"/>
    <lineage>
        <taxon>Bacteria</taxon>
        <taxon>Bacillati</taxon>
        <taxon>Chloroflexota</taxon>
        <taxon>Thermoflexia</taxon>
        <taxon>Thermoflexales</taxon>
        <taxon>Thermoflexaceae</taxon>
        <taxon>Thermoflexus</taxon>
    </lineage>
</organism>
<keyword evidence="10 15" id="KW-0234">DNA repair</keyword>
<evidence type="ECO:0000256" key="8">
    <source>
        <dbReference type="ARBA" id="ARBA00022833"/>
    </source>
</evidence>
<dbReference type="InterPro" id="IPR010663">
    <property type="entry name" value="Znf_FPG/IleRS"/>
</dbReference>
<evidence type="ECO:0000256" key="4">
    <source>
        <dbReference type="ARBA" id="ARBA00022723"/>
    </source>
</evidence>
<evidence type="ECO:0000313" key="19">
    <source>
        <dbReference type="Proteomes" id="UP000197025"/>
    </source>
</evidence>
<feature type="active site" description="Proton donor; for delta-elimination activity" evidence="15">
    <location>
        <position position="258"/>
    </location>
</feature>
<dbReference type="PROSITE" id="PS51066">
    <property type="entry name" value="ZF_FPG_2"/>
    <property type="match status" value="1"/>
</dbReference>
<evidence type="ECO:0000256" key="6">
    <source>
        <dbReference type="ARBA" id="ARBA00022771"/>
    </source>
</evidence>
<dbReference type="EC" id="3.2.2.23" evidence="15"/>
<dbReference type="SMART" id="SM00898">
    <property type="entry name" value="Fapy_DNA_glyco"/>
    <property type="match status" value="1"/>
</dbReference>
<keyword evidence="7 15" id="KW-0378">Hydrolase</keyword>
<dbReference type="FunCoup" id="A0A212PVM0">
    <property type="interactions" value="309"/>
</dbReference>
<keyword evidence="4 15" id="KW-0479">Metal-binding</keyword>
<keyword evidence="9 15" id="KW-0238">DNA-binding</keyword>
<dbReference type="PANTHER" id="PTHR22993:SF9">
    <property type="entry name" value="FORMAMIDOPYRIMIDINE-DNA GLYCOSYLASE"/>
    <property type="match status" value="1"/>
</dbReference>
<dbReference type="NCBIfam" id="NF002211">
    <property type="entry name" value="PRK01103.1"/>
    <property type="match status" value="1"/>
</dbReference>
<dbReference type="CDD" id="cd08966">
    <property type="entry name" value="EcFpg-like_N"/>
    <property type="match status" value="1"/>
</dbReference>